<proteinExistence type="predicted"/>
<organism evidence="1 2">
    <name type="scientific">Thermoflavimicrobium daqui</name>
    <dbReference type="NCBI Taxonomy" id="2137476"/>
    <lineage>
        <taxon>Bacteria</taxon>
        <taxon>Bacillati</taxon>
        <taxon>Bacillota</taxon>
        <taxon>Bacilli</taxon>
        <taxon>Bacillales</taxon>
        <taxon>Thermoactinomycetaceae</taxon>
        <taxon>Thermoflavimicrobium</taxon>
    </lineage>
</organism>
<comment type="caution">
    <text evidence="1">The sequence shown here is derived from an EMBL/GenBank/DDBJ whole genome shotgun (WGS) entry which is preliminary data.</text>
</comment>
<dbReference type="Proteomes" id="UP000251213">
    <property type="component" value="Unassembled WGS sequence"/>
</dbReference>
<keyword evidence="2" id="KW-1185">Reference proteome</keyword>
<gene>
    <name evidence="1" type="ORF">DL897_14975</name>
</gene>
<dbReference type="AlphaFoldDB" id="A0A364K2E6"/>
<protein>
    <submittedName>
        <fullName evidence="1">Uncharacterized protein</fullName>
    </submittedName>
</protein>
<name>A0A364K2E6_9BACL</name>
<evidence type="ECO:0000313" key="1">
    <source>
        <dbReference type="EMBL" id="RAL22093.1"/>
    </source>
</evidence>
<reference evidence="1 2" key="1">
    <citation type="submission" date="2018-06" db="EMBL/GenBank/DDBJ databases">
        <title>Thermoflavimicrobium daqus sp. nov., a thermophilic microbe isolated from Moutai-flavour Daqu.</title>
        <authorList>
            <person name="Wang X."/>
            <person name="Zhou H."/>
        </authorList>
    </citation>
    <scope>NUCLEOTIDE SEQUENCE [LARGE SCALE GENOMIC DNA]</scope>
    <source>
        <strain evidence="1 2">FBKL4.011</strain>
    </source>
</reference>
<accession>A0A364K2E6</accession>
<dbReference type="EMBL" id="QJKK01000010">
    <property type="protein sequence ID" value="RAL22093.1"/>
    <property type="molecule type" value="Genomic_DNA"/>
</dbReference>
<evidence type="ECO:0000313" key="2">
    <source>
        <dbReference type="Proteomes" id="UP000251213"/>
    </source>
</evidence>
<reference evidence="1 2" key="2">
    <citation type="submission" date="2018-06" db="EMBL/GenBank/DDBJ databases">
        <authorList>
            <person name="Zhirakovskaya E."/>
        </authorList>
    </citation>
    <scope>NUCLEOTIDE SEQUENCE [LARGE SCALE GENOMIC DNA]</scope>
    <source>
        <strain evidence="1 2">FBKL4.011</strain>
    </source>
</reference>
<sequence length="59" mass="6674">MKGLPDALTKSKLKSKAGEYPHSSIMWLSNKGELMISIGKTKESNTKWDIDKTIEFMTK</sequence>